<dbReference type="EMBL" id="CAKKTJ010000327">
    <property type="protein sequence ID" value="CAH0481195.1"/>
    <property type="molecule type" value="Genomic_DNA"/>
</dbReference>
<feature type="chain" id="PRO_5043762307" description="Secreted protein" evidence="1">
    <location>
        <begin position="20"/>
        <end position="79"/>
    </location>
</feature>
<evidence type="ECO:0000313" key="3">
    <source>
        <dbReference type="Proteomes" id="UP001160483"/>
    </source>
</evidence>
<protein>
    <recommendedName>
        <fullName evidence="4">Secreted protein</fullName>
    </recommendedName>
</protein>
<comment type="caution">
    <text evidence="2">The sequence shown here is derived from an EMBL/GenBank/DDBJ whole genome shotgun (WGS) entry which is preliminary data.</text>
</comment>
<evidence type="ECO:0008006" key="4">
    <source>
        <dbReference type="Google" id="ProtNLM"/>
    </source>
</evidence>
<dbReference type="Proteomes" id="UP001160483">
    <property type="component" value="Unassembled WGS sequence"/>
</dbReference>
<evidence type="ECO:0000313" key="2">
    <source>
        <dbReference type="EMBL" id="CAH0481195.1"/>
    </source>
</evidence>
<sequence length="79" mass="8654">MSGMLVMALLSVSVSLSLCVVPGLARITVLSRLVHKFTAVYLTDSIQIEYYLGSFDVRGRRGTGTVTEQLRGVTTHCFM</sequence>
<accession>A0AAU9L6W8</accession>
<reference evidence="2" key="1">
    <citation type="submission" date="2021-11" db="EMBL/GenBank/DDBJ databases">
        <authorList>
            <person name="Islam A."/>
            <person name="Islam S."/>
            <person name="Flora M.S."/>
            <person name="Rahman M."/>
            <person name="Ziaur R.M."/>
            <person name="Epstein J.H."/>
            <person name="Hassan M."/>
            <person name="Klassen M."/>
            <person name="Woodard K."/>
            <person name="Webb A."/>
            <person name="Webby R.J."/>
            <person name="El Zowalaty M.E."/>
        </authorList>
    </citation>
    <scope>NUCLEOTIDE SEQUENCE</scope>
    <source>
        <strain evidence="2">Pbs3</strain>
    </source>
</reference>
<dbReference type="AlphaFoldDB" id="A0AAU9L6W8"/>
<gene>
    <name evidence="2" type="ORF">PBS003_LOCUS7802</name>
</gene>
<proteinExistence type="predicted"/>
<feature type="signal peptide" evidence="1">
    <location>
        <begin position="1"/>
        <end position="19"/>
    </location>
</feature>
<evidence type="ECO:0000256" key="1">
    <source>
        <dbReference type="SAM" id="SignalP"/>
    </source>
</evidence>
<keyword evidence="1" id="KW-0732">Signal</keyword>
<organism evidence="2 3">
    <name type="scientific">Peronospora belbahrii</name>
    <dbReference type="NCBI Taxonomy" id="622444"/>
    <lineage>
        <taxon>Eukaryota</taxon>
        <taxon>Sar</taxon>
        <taxon>Stramenopiles</taxon>
        <taxon>Oomycota</taxon>
        <taxon>Peronosporomycetes</taxon>
        <taxon>Peronosporales</taxon>
        <taxon>Peronosporaceae</taxon>
        <taxon>Peronospora</taxon>
    </lineage>
</organism>
<name>A0AAU9L6W8_9STRA</name>